<feature type="domain" description="TauD/TfdA-like" evidence="3">
    <location>
        <begin position="76"/>
        <end position="335"/>
    </location>
</feature>
<dbReference type="EMBL" id="BLZA01000019">
    <property type="protein sequence ID" value="GHJ86728.1"/>
    <property type="molecule type" value="Genomic_DNA"/>
</dbReference>
<dbReference type="InterPro" id="IPR003819">
    <property type="entry name" value="TauD/TfdA-like"/>
</dbReference>
<reference evidence="4" key="1">
    <citation type="submission" date="2020-07" db="EMBL/GenBank/DDBJ databases">
        <title>Draft Genome Sequence of a Deep-Sea Yeast, Naganishia (Cryptococcus) liquefaciens strain N6.</title>
        <authorList>
            <person name="Han Y.W."/>
            <person name="Kajitani R."/>
            <person name="Morimoto H."/>
            <person name="Parhat M."/>
            <person name="Tsubouchi H."/>
            <person name="Bakenova O."/>
            <person name="Ogata M."/>
            <person name="Argunhan B."/>
            <person name="Aoki R."/>
            <person name="Kajiwara S."/>
            <person name="Itoh T."/>
            <person name="Iwasaki H."/>
        </authorList>
    </citation>
    <scope>NUCLEOTIDE SEQUENCE</scope>
    <source>
        <strain evidence="4">N6</strain>
    </source>
</reference>
<name>A0A8H3TTB6_9TREE</name>
<evidence type="ECO:0000313" key="5">
    <source>
        <dbReference type="Proteomes" id="UP000620104"/>
    </source>
</evidence>
<comment type="caution">
    <text evidence="4">The sequence shown here is derived from an EMBL/GenBank/DDBJ whole genome shotgun (WGS) entry which is preliminary data.</text>
</comment>
<dbReference type="Pfam" id="PF02668">
    <property type="entry name" value="TauD"/>
    <property type="match status" value="1"/>
</dbReference>
<evidence type="ECO:0000313" key="4">
    <source>
        <dbReference type="EMBL" id="GHJ86728.1"/>
    </source>
</evidence>
<evidence type="ECO:0000256" key="2">
    <source>
        <dbReference type="ARBA" id="ARBA00023194"/>
    </source>
</evidence>
<sequence>MPIALPKQLTAGQLEPLPELIAPYEEFPRKIAGPTVWVADEFREKPDLWQRTWTPDLIAQLERAFDAFKASGKTLPEINKDNFPLPAEVTDFLLSIREEIVNGQGFILIQGLPVTEWPVFKSAAIYLAIGTIFGVTLSQNGKGHILGHVKDLGNDPTQIHKVRIYSTSARQYFHTDAADIVGLLCLHKAMEGGESDVVSAHHLWNTLQAERPDVAELLTKPNWYFDRKGEVSEGQKPWVQKAVFYFHDGRVISHFDPYFVKSISRHVEAGLIPGHSPEQLEAIEVLERTAQRLSLHMVLKVGDIQFVADTHVLHARTAYKDYAPPAPRRHLLRLWLATPESQGGWKRPFPDSGYLKRGGIQVNDQAETCPLDGE</sequence>
<dbReference type="InterPro" id="IPR050411">
    <property type="entry name" value="AlphaKG_dependent_hydroxylases"/>
</dbReference>
<accession>A0A8H3TTB6</accession>
<keyword evidence="1" id="KW-0560">Oxidoreductase</keyword>
<dbReference type="PANTHER" id="PTHR10696">
    <property type="entry name" value="GAMMA-BUTYROBETAINE HYDROXYLASE-RELATED"/>
    <property type="match status" value="1"/>
</dbReference>
<organism evidence="4 5">
    <name type="scientific">Naganishia liquefaciens</name>
    <dbReference type="NCBI Taxonomy" id="104408"/>
    <lineage>
        <taxon>Eukaryota</taxon>
        <taxon>Fungi</taxon>
        <taxon>Dikarya</taxon>
        <taxon>Basidiomycota</taxon>
        <taxon>Agaricomycotina</taxon>
        <taxon>Tremellomycetes</taxon>
        <taxon>Filobasidiales</taxon>
        <taxon>Filobasidiaceae</taxon>
        <taxon>Naganishia</taxon>
    </lineage>
</organism>
<dbReference type="Gene3D" id="3.60.130.10">
    <property type="entry name" value="Clavaminate synthase-like"/>
    <property type="match status" value="1"/>
</dbReference>
<evidence type="ECO:0000256" key="1">
    <source>
        <dbReference type="ARBA" id="ARBA00023002"/>
    </source>
</evidence>
<dbReference type="OrthoDB" id="272271at2759"/>
<dbReference type="SUPFAM" id="SSF51197">
    <property type="entry name" value="Clavaminate synthase-like"/>
    <property type="match status" value="1"/>
</dbReference>
<proteinExistence type="predicted"/>
<keyword evidence="5" id="KW-1185">Reference proteome</keyword>
<dbReference type="GO" id="GO:0017000">
    <property type="term" value="P:antibiotic biosynthetic process"/>
    <property type="evidence" value="ECO:0007669"/>
    <property type="project" value="UniProtKB-KW"/>
</dbReference>
<keyword evidence="2" id="KW-0045">Antibiotic biosynthesis</keyword>
<dbReference type="InterPro" id="IPR042098">
    <property type="entry name" value="TauD-like_sf"/>
</dbReference>
<dbReference type="PANTHER" id="PTHR10696:SF56">
    <property type="entry name" value="TAUD_TFDA-LIKE DOMAIN-CONTAINING PROTEIN"/>
    <property type="match status" value="1"/>
</dbReference>
<dbReference type="AlphaFoldDB" id="A0A8H3TTB6"/>
<dbReference type="GO" id="GO:0016491">
    <property type="term" value="F:oxidoreductase activity"/>
    <property type="evidence" value="ECO:0007669"/>
    <property type="project" value="UniProtKB-KW"/>
</dbReference>
<protein>
    <recommendedName>
        <fullName evidence="3">TauD/TfdA-like domain-containing protein</fullName>
    </recommendedName>
</protein>
<evidence type="ECO:0000259" key="3">
    <source>
        <dbReference type="Pfam" id="PF02668"/>
    </source>
</evidence>
<gene>
    <name evidence="4" type="ORF">NliqN6_3130</name>
</gene>
<dbReference type="Proteomes" id="UP000620104">
    <property type="component" value="Unassembled WGS sequence"/>
</dbReference>